<comment type="function">
    <text evidence="1 7">Catalyzes the insertion of molybdate into adenylated molybdopterin with the concomitant release of AMP.</text>
</comment>
<evidence type="ECO:0000313" key="10">
    <source>
        <dbReference type="Proteomes" id="UP001596072"/>
    </source>
</evidence>
<comment type="similarity">
    <text evidence="3 7">Belongs to the MoeA family.</text>
</comment>
<comment type="caution">
    <text evidence="9">The sequence shown here is derived from an EMBL/GenBank/DDBJ whole genome shotgun (WGS) entry which is preliminary data.</text>
</comment>
<dbReference type="InterPro" id="IPR008284">
    <property type="entry name" value="MoCF_biosynth_CS"/>
</dbReference>
<dbReference type="EC" id="2.10.1.1" evidence="7"/>
<comment type="catalytic activity">
    <reaction evidence="6">
        <text>adenylyl-molybdopterin + molybdate = Mo-molybdopterin + AMP + H(+)</text>
        <dbReference type="Rhea" id="RHEA:35047"/>
        <dbReference type="ChEBI" id="CHEBI:15378"/>
        <dbReference type="ChEBI" id="CHEBI:36264"/>
        <dbReference type="ChEBI" id="CHEBI:62727"/>
        <dbReference type="ChEBI" id="CHEBI:71302"/>
        <dbReference type="ChEBI" id="CHEBI:456215"/>
        <dbReference type="EC" id="2.10.1.1"/>
    </reaction>
</comment>
<dbReference type="SUPFAM" id="SSF53218">
    <property type="entry name" value="Molybdenum cofactor biosynthesis proteins"/>
    <property type="match status" value="1"/>
</dbReference>
<evidence type="ECO:0000256" key="7">
    <source>
        <dbReference type="RuleBase" id="RU365090"/>
    </source>
</evidence>
<evidence type="ECO:0000313" key="9">
    <source>
        <dbReference type="EMBL" id="MFC5731018.1"/>
    </source>
</evidence>
<dbReference type="Gene3D" id="3.40.980.10">
    <property type="entry name" value="MoaB/Mog-like domain"/>
    <property type="match status" value="1"/>
</dbReference>
<feature type="domain" description="MoaB/Mog" evidence="8">
    <location>
        <begin position="181"/>
        <end position="332"/>
    </location>
</feature>
<dbReference type="PROSITE" id="PS01079">
    <property type="entry name" value="MOCF_BIOSYNTHESIS_2"/>
    <property type="match status" value="1"/>
</dbReference>
<keyword evidence="10" id="KW-1185">Reference proteome</keyword>
<dbReference type="InterPro" id="IPR036425">
    <property type="entry name" value="MoaB/Mog-like_dom_sf"/>
</dbReference>
<keyword evidence="5 7" id="KW-0501">Molybdenum cofactor biosynthesis</keyword>
<dbReference type="NCBIfam" id="NF045515">
    <property type="entry name" value="Glp_gephyrin"/>
    <property type="match status" value="1"/>
</dbReference>
<evidence type="ECO:0000259" key="8">
    <source>
        <dbReference type="SMART" id="SM00852"/>
    </source>
</evidence>
<dbReference type="Pfam" id="PF03454">
    <property type="entry name" value="MoeA_C"/>
    <property type="match status" value="1"/>
</dbReference>
<evidence type="ECO:0000256" key="3">
    <source>
        <dbReference type="ARBA" id="ARBA00010763"/>
    </source>
</evidence>
<organism evidence="9 10">
    <name type="scientific">Nocardioides vastitatis</name>
    <dbReference type="NCBI Taxonomy" id="2568655"/>
    <lineage>
        <taxon>Bacteria</taxon>
        <taxon>Bacillati</taxon>
        <taxon>Actinomycetota</taxon>
        <taxon>Actinomycetes</taxon>
        <taxon>Propionibacteriales</taxon>
        <taxon>Nocardioidaceae</taxon>
        <taxon>Nocardioides</taxon>
    </lineage>
</organism>
<evidence type="ECO:0000256" key="1">
    <source>
        <dbReference type="ARBA" id="ARBA00002901"/>
    </source>
</evidence>
<comment type="cofactor">
    <cofactor evidence="7">
        <name>Mg(2+)</name>
        <dbReference type="ChEBI" id="CHEBI:18420"/>
    </cofactor>
</comment>
<dbReference type="InterPro" id="IPR036688">
    <property type="entry name" value="MoeA_C_domain_IV_sf"/>
</dbReference>
<dbReference type="Gene3D" id="2.170.190.11">
    <property type="entry name" value="Molybdopterin biosynthesis moea protein, domain 3"/>
    <property type="match status" value="1"/>
</dbReference>
<comment type="pathway">
    <text evidence="2 7">Cofactor biosynthesis; molybdopterin biosynthesis.</text>
</comment>
<dbReference type="RefSeq" id="WP_378527648.1">
    <property type="nucleotide sequence ID" value="NZ_JBHSNS010000012.1"/>
</dbReference>
<dbReference type="SMART" id="SM00852">
    <property type="entry name" value="MoCF_biosynth"/>
    <property type="match status" value="1"/>
</dbReference>
<gene>
    <name evidence="9" type="primary">glp</name>
    <name evidence="9" type="ORF">ACFPQB_19030</name>
</gene>
<keyword evidence="7" id="KW-0808">Transferase</keyword>
<dbReference type="CDD" id="cd00887">
    <property type="entry name" value="MoeA"/>
    <property type="match status" value="1"/>
</dbReference>
<evidence type="ECO:0000256" key="4">
    <source>
        <dbReference type="ARBA" id="ARBA00022505"/>
    </source>
</evidence>
<dbReference type="EMBL" id="JBHSNS010000012">
    <property type="protein sequence ID" value="MFC5731018.1"/>
    <property type="molecule type" value="Genomic_DNA"/>
</dbReference>
<dbReference type="Pfam" id="PF00994">
    <property type="entry name" value="MoCF_biosynth"/>
    <property type="match status" value="1"/>
</dbReference>
<evidence type="ECO:0000256" key="6">
    <source>
        <dbReference type="ARBA" id="ARBA00047317"/>
    </source>
</evidence>
<evidence type="ECO:0000256" key="2">
    <source>
        <dbReference type="ARBA" id="ARBA00005046"/>
    </source>
</evidence>
<keyword evidence="7" id="KW-0460">Magnesium</keyword>
<keyword evidence="7" id="KW-0479">Metal-binding</keyword>
<dbReference type="InterPro" id="IPR001453">
    <property type="entry name" value="MoaB/Mog_dom"/>
</dbReference>
<evidence type="ECO:0000256" key="5">
    <source>
        <dbReference type="ARBA" id="ARBA00023150"/>
    </source>
</evidence>
<dbReference type="PANTHER" id="PTHR10192:SF5">
    <property type="entry name" value="GEPHYRIN"/>
    <property type="match status" value="1"/>
</dbReference>
<dbReference type="InterPro" id="IPR036135">
    <property type="entry name" value="MoeA_linker/N_sf"/>
</dbReference>
<dbReference type="Pfam" id="PF03453">
    <property type="entry name" value="MoeA_N"/>
    <property type="match status" value="1"/>
</dbReference>
<dbReference type="Gene3D" id="3.90.105.10">
    <property type="entry name" value="Molybdopterin biosynthesis moea protein, domain 2"/>
    <property type="match status" value="1"/>
</dbReference>
<name>A0ABW0ZLR9_9ACTN</name>
<protein>
    <recommendedName>
        <fullName evidence="7">Molybdopterin molybdenumtransferase</fullName>
        <ecNumber evidence="7">2.10.1.1</ecNumber>
    </recommendedName>
</protein>
<dbReference type="InterPro" id="IPR005110">
    <property type="entry name" value="MoeA_linker/N"/>
</dbReference>
<keyword evidence="4 7" id="KW-0500">Molybdenum</keyword>
<dbReference type="Proteomes" id="UP001596072">
    <property type="component" value="Unassembled WGS sequence"/>
</dbReference>
<proteinExistence type="inferred from homology"/>
<reference evidence="10" key="1">
    <citation type="journal article" date="2019" name="Int. J. Syst. Evol. Microbiol.">
        <title>The Global Catalogue of Microorganisms (GCM) 10K type strain sequencing project: providing services to taxonomists for standard genome sequencing and annotation.</title>
        <authorList>
            <consortium name="The Broad Institute Genomics Platform"/>
            <consortium name="The Broad Institute Genome Sequencing Center for Infectious Disease"/>
            <person name="Wu L."/>
            <person name="Ma J."/>
        </authorList>
    </citation>
    <scope>NUCLEOTIDE SEQUENCE [LARGE SCALE GENOMIC DNA]</scope>
    <source>
        <strain evidence="10">YIM 94188</strain>
    </source>
</reference>
<dbReference type="Gene3D" id="2.40.340.10">
    <property type="entry name" value="MoeA, C-terminal, domain IV"/>
    <property type="match status" value="1"/>
</dbReference>
<dbReference type="PANTHER" id="PTHR10192">
    <property type="entry name" value="MOLYBDOPTERIN BIOSYNTHESIS PROTEIN"/>
    <property type="match status" value="1"/>
</dbReference>
<sequence length="419" mass="42340">MAEARTSVEEHLDRVLATITALPPVEVTLAEAAGRVLAADVAAAVAVPRFDHAAMDGFAVRAAEVASASSGTPVELPVVGTVAAGDAVHPLPEGAAIRIMTGAPVPPGADLVVPFEWTSGTDPVRIRQPAPAGRHIRRAGEDVAAGEVALRAGARLGPAQLGLLAAVGRPTVSLRPRPRIAVISTGAELVDPAKGHTLRPEGARSAVGAVADSNTATLAAAAHAAGAEVSSYGPVTDDAVAFRDVLAAAAESTDLVVTTGGISAGDHDVVKAALHDVEGFWFGPVAIRPGRPQGVGTVTTADRRRVPVVTLPGTPVAAYSSFLLFVLPALRALAGGPPEPRQRATLGAPVQATDRTVLLPAAYDDHGRVSPLPGHAGHSQRLLAEADALLVVPPTGVLLATGDVVEVIGLASRYDTAGC</sequence>
<dbReference type="InterPro" id="IPR038987">
    <property type="entry name" value="MoeA-like"/>
</dbReference>
<dbReference type="InterPro" id="IPR005111">
    <property type="entry name" value="MoeA_C_domain_IV"/>
</dbReference>
<dbReference type="SUPFAM" id="SSF63867">
    <property type="entry name" value="MoeA C-terminal domain-like"/>
    <property type="match status" value="1"/>
</dbReference>
<accession>A0ABW0ZLR9</accession>
<dbReference type="SUPFAM" id="SSF63882">
    <property type="entry name" value="MoeA N-terminal region -like"/>
    <property type="match status" value="1"/>
</dbReference>